<dbReference type="SUPFAM" id="SSF50630">
    <property type="entry name" value="Acid proteases"/>
    <property type="match status" value="1"/>
</dbReference>
<dbReference type="PROSITE" id="PS00141">
    <property type="entry name" value="ASP_PROTEASE"/>
    <property type="match status" value="1"/>
</dbReference>
<feature type="domain" description="Reverse transcriptase" evidence="14">
    <location>
        <begin position="803"/>
        <end position="982"/>
    </location>
</feature>
<keyword evidence="11" id="KW-0862">Zinc</keyword>
<dbReference type="SMART" id="SM00343">
    <property type="entry name" value="ZnF_C2HC"/>
    <property type="match status" value="1"/>
</dbReference>
<dbReference type="Gene3D" id="3.10.10.10">
    <property type="entry name" value="HIV Type 1 Reverse Transcriptase, subunit A, domain 1"/>
    <property type="match status" value="1"/>
</dbReference>
<keyword evidence="11" id="KW-0863">Zinc-finger</keyword>
<dbReference type="InterPro" id="IPR001969">
    <property type="entry name" value="Aspartic_peptidase_AS"/>
</dbReference>
<evidence type="ECO:0000256" key="2">
    <source>
        <dbReference type="ARBA" id="ARBA00012180"/>
    </source>
</evidence>
<dbReference type="PANTHER" id="PTHR37984:SF5">
    <property type="entry name" value="PROTEIN NYNRIN-LIKE"/>
    <property type="match status" value="1"/>
</dbReference>
<dbReference type="InterPro" id="IPR043502">
    <property type="entry name" value="DNA/RNA_pol_sf"/>
</dbReference>
<dbReference type="RefSeq" id="XP_015276919.1">
    <property type="nucleotide sequence ID" value="XM_015421433.1"/>
</dbReference>
<dbReference type="InterPro" id="IPR000477">
    <property type="entry name" value="RT_dom"/>
</dbReference>
<organism evidence="15 16">
    <name type="scientific">Gekko japonicus</name>
    <name type="common">Schlegel's Japanese gecko</name>
    <dbReference type="NCBI Taxonomy" id="146911"/>
    <lineage>
        <taxon>Eukaryota</taxon>
        <taxon>Metazoa</taxon>
        <taxon>Chordata</taxon>
        <taxon>Craniata</taxon>
        <taxon>Vertebrata</taxon>
        <taxon>Euteleostomi</taxon>
        <taxon>Lepidosauria</taxon>
        <taxon>Squamata</taxon>
        <taxon>Bifurcata</taxon>
        <taxon>Gekkota</taxon>
        <taxon>Gekkonidae</taxon>
        <taxon>Gekkoninae</taxon>
        <taxon>Gekko</taxon>
    </lineage>
</organism>
<keyword evidence="4" id="KW-0548">Nucleotidyltransferase</keyword>
<keyword evidence="11" id="KW-0479">Metal-binding</keyword>
<protein>
    <recommendedName>
        <fullName evidence="2">ribonuclease H</fullName>
        <ecNumber evidence="2">3.1.26.4</ecNumber>
    </recommendedName>
</protein>
<dbReference type="Gene3D" id="3.30.70.270">
    <property type="match status" value="2"/>
</dbReference>
<dbReference type="InterPro" id="IPR041577">
    <property type="entry name" value="RT_RNaseH_2"/>
</dbReference>
<evidence type="ECO:0000313" key="15">
    <source>
        <dbReference type="Proteomes" id="UP000694871"/>
    </source>
</evidence>
<dbReference type="InterPro" id="IPR043128">
    <property type="entry name" value="Rev_trsase/Diguanyl_cyclase"/>
</dbReference>
<reference evidence="16" key="1">
    <citation type="submission" date="2025-08" db="UniProtKB">
        <authorList>
            <consortium name="RefSeq"/>
        </authorList>
    </citation>
    <scope>IDENTIFICATION</scope>
</reference>
<dbReference type="InterPro" id="IPR050951">
    <property type="entry name" value="Retrovirus_Pol_polyprotein"/>
</dbReference>
<keyword evidence="9" id="KW-0229">DNA integration</keyword>
<dbReference type="Pfam" id="PF14893">
    <property type="entry name" value="PNMA"/>
    <property type="match status" value="1"/>
</dbReference>
<evidence type="ECO:0000256" key="11">
    <source>
        <dbReference type="PROSITE-ProRule" id="PRU00047"/>
    </source>
</evidence>
<evidence type="ECO:0000256" key="1">
    <source>
        <dbReference type="ARBA" id="ARBA00010879"/>
    </source>
</evidence>
<dbReference type="Gene3D" id="2.40.70.10">
    <property type="entry name" value="Acid Proteases"/>
    <property type="match status" value="1"/>
</dbReference>
<dbReference type="Pfam" id="PF00078">
    <property type="entry name" value="RVT_1"/>
    <property type="match status" value="1"/>
</dbReference>
<dbReference type="Proteomes" id="UP000694871">
    <property type="component" value="Unplaced"/>
</dbReference>
<keyword evidence="7" id="KW-0460">Magnesium</keyword>
<sequence length="1144" mass="129101">MLHALGEYGAVIQLKSLQGSEQGIAFCEYSKVCAARMVRRECKQAKLNGKWSVFAMGLGKIPLPNLGGSPKLEGTQITEEIEDISPIHPSGRNTFSPPDVQAQSTPIFTIPKAVHRTIVEHVIKPNEATATYDYTPFKLKCFSGLSPRPTGEVDFDTWRLQVHQLLDDPEISCKGKKRKLVESLSPPALNEALHAGQSATAEECLAQLEKIYSPVTSSDELYAQFLETFQKPSERPSEYLRRLNNSWRKVVEKKTEVLENQEVQLMKQFIRGCWDESLIMQLHLRDHLDTTNTSKKSYSQLLYQVRVYEEEKEIKEQRRLKQLGRPPNKSSSSCHIMESGSPVSVAAIEPRKVEDRLSHLEGAIAELMKRPVTQKQMDQPKQEDIKISPSDRPRLSSHWFFCYNCGIEGHSKTECTNERNAELVQEKLISRQEQRSMRHVSKSSKRANVKLQKATHKTMGVNEVLNEIVGDPCHTHMFIEGVPCKCLIDTGSQVTCITLGFYEKYLSHIELHPIEEALQVIGAGGQEVPYLGYVVVSVSFPKENCGTQRSQMVFALICPDQNPPTIVPVIVGTNILQKFKADCEEMAGPQFLKKLKVNDIWAKAYAVCKAQKRNTKRIVRAAESQPVIIPPGEVKDIVGKVRKLPEEGQLKMLLEDADNKCFPGGLMLKTQLATTTSASCNRVTVHLQNASSHSITLPPKCVLARGEVVDWIKPMPVISENDNTSLSLDFGESPISTDYKQYVEKRIQQEAGAAFSKHDLDVGHIKGVKHAIYLSDNMPFKERTRSVSPADFEDLRQHLYELLASGIIEESDSPYASPIVLVRKKSGALRMVVDYRRLNSITRKDAYPLPRIEETFSLLSGAKWFTVLDLKSGYYQIEMEEKDKPKTAFTTPMGNWQFRMMPQGLTNAPATFQRMMERVMKDINLTEVIAFLDDLIIFSATLEEHEARLMKVLQRLIEHGLKLSVSKCKFFQTSVKYLGHIISQEGIQPDPDKLSALMDWPRPKTIRELRTCLGVAGYYRRFVKNYSSITKPLTSLLAGSAPCKKKGHRFGKHSQELEGQWSEACQEAFETIKKLLTTAPVLSFSNWRLPYILHTDASLTGLGAAPRFHPPPQMHLPHRPLQSLDYHRMQHTHPGPPCTPSLLL</sequence>
<feature type="domain" description="CCHC-type" evidence="13">
    <location>
        <begin position="402"/>
        <end position="417"/>
    </location>
</feature>
<evidence type="ECO:0000256" key="9">
    <source>
        <dbReference type="ARBA" id="ARBA00022908"/>
    </source>
</evidence>
<evidence type="ECO:0000313" key="16">
    <source>
        <dbReference type="RefSeq" id="XP_015276919.1"/>
    </source>
</evidence>
<evidence type="ECO:0000256" key="10">
    <source>
        <dbReference type="ARBA" id="ARBA00023268"/>
    </source>
</evidence>
<keyword evidence="6" id="KW-0255">Endonuclease</keyword>
<evidence type="ECO:0000256" key="3">
    <source>
        <dbReference type="ARBA" id="ARBA00022679"/>
    </source>
</evidence>
<dbReference type="PROSITE" id="PS50878">
    <property type="entry name" value="RT_POL"/>
    <property type="match status" value="1"/>
</dbReference>
<dbReference type="EC" id="3.1.26.4" evidence="2"/>
<dbReference type="PROSITE" id="PS50158">
    <property type="entry name" value="ZF_CCHC"/>
    <property type="match status" value="1"/>
</dbReference>
<evidence type="ECO:0000256" key="5">
    <source>
        <dbReference type="ARBA" id="ARBA00022722"/>
    </source>
</evidence>
<evidence type="ECO:0000256" key="6">
    <source>
        <dbReference type="ARBA" id="ARBA00022759"/>
    </source>
</evidence>
<evidence type="ECO:0000259" key="14">
    <source>
        <dbReference type="PROSITE" id="PS50878"/>
    </source>
</evidence>
<dbReference type="InterPro" id="IPR001878">
    <property type="entry name" value="Znf_CCHC"/>
</dbReference>
<dbReference type="CDD" id="cd00303">
    <property type="entry name" value="retropepsin_like"/>
    <property type="match status" value="1"/>
</dbReference>
<evidence type="ECO:0000256" key="7">
    <source>
        <dbReference type="ARBA" id="ARBA00022842"/>
    </source>
</evidence>
<evidence type="ECO:0000256" key="4">
    <source>
        <dbReference type="ARBA" id="ARBA00022695"/>
    </source>
</evidence>
<comment type="similarity">
    <text evidence="1">Belongs to the beta type-B retroviral polymerase family. HERV class-II K(HML-2) pol subfamily.</text>
</comment>
<accession>A0ABM1KT82</accession>
<keyword evidence="15" id="KW-1185">Reference proteome</keyword>
<gene>
    <name evidence="16" type="primary">LOC107119009</name>
</gene>
<keyword evidence="6" id="KW-0378">Hydrolase</keyword>
<evidence type="ECO:0000259" key="13">
    <source>
        <dbReference type="PROSITE" id="PS50158"/>
    </source>
</evidence>
<keyword evidence="10" id="KW-0511">Multifunctional enzyme</keyword>
<feature type="region of interest" description="Disordered" evidence="12">
    <location>
        <begin position="318"/>
        <end position="341"/>
    </location>
</feature>
<dbReference type="SUPFAM" id="SSF56672">
    <property type="entry name" value="DNA/RNA polymerases"/>
    <property type="match status" value="1"/>
</dbReference>
<name>A0ABM1KT82_GEKJA</name>
<dbReference type="InterPro" id="IPR048270">
    <property type="entry name" value="PNMA_C"/>
</dbReference>
<dbReference type="InterPro" id="IPR021109">
    <property type="entry name" value="Peptidase_aspartic_dom_sf"/>
</dbReference>
<dbReference type="PANTHER" id="PTHR37984">
    <property type="entry name" value="PROTEIN CBG26694"/>
    <property type="match status" value="1"/>
</dbReference>
<evidence type="ECO:0000256" key="8">
    <source>
        <dbReference type="ARBA" id="ARBA00022884"/>
    </source>
</evidence>
<keyword evidence="8" id="KW-0694">RNA-binding</keyword>
<dbReference type="GeneID" id="107119009"/>
<proteinExistence type="inferred from homology"/>
<keyword evidence="3" id="KW-0808">Transferase</keyword>
<dbReference type="CDD" id="cd01647">
    <property type="entry name" value="RT_LTR"/>
    <property type="match status" value="1"/>
</dbReference>
<dbReference type="Pfam" id="PF17919">
    <property type="entry name" value="RT_RNaseH_2"/>
    <property type="match status" value="1"/>
</dbReference>
<evidence type="ECO:0000256" key="12">
    <source>
        <dbReference type="SAM" id="MobiDB-lite"/>
    </source>
</evidence>
<keyword evidence="5" id="KW-0540">Nuclease</keyword>